<dbReference type="KEGG" id="ppsc:EHS13_33605"/>
<protein>
    <submittedName>
        <fullName evidence="1">Uncharacterized protein</fullName>
    </submittedName>
</protein>
<reference evidence="2" key="1">
    <citation type="submission" date="2018-11" db="EMBL/GenBank/DDBJ databases">
        <title>Complete genome sequence of Paenibacillus sp. ML311-T8.</title>
        <authorList>
            <person name="Nam Y.-D."/>
            <person name="Kang J."/>
            <person name="Chung W.-H."/>
            <person name="Park Y.S."/>
        </authorList>
    </citation>
    <scope>NUCLEOTIDE SEQUENCE [LARGE SCALE GENOMIC DNA]</scope>
    <source>
        <strain evidence="2">ML311-T8</strain>
    </source>
</reference>
<dbReference type="EMBL" id="CP034235">
    <property type="protein sequence ID" value="QGQ99448.1"/>
    <property type="molecule type" value="Genomic_DNA"/>
</dbReference>
<name>A0A6B8RWH4_9BACL</name>
<sequence length="85" mass="9932">MRIKETLNQALSKAFHQKSDPVKKIFDNEFNYLVKTSLNNNPFAGNVWKEEIRAQFISILETDDKDLPGKLHELALKLDQEMKRT</sequence>
<accession>A0A6B8RWH4</accession>
<dbReference type="AlphaFoldDB" id="A0A6B8RWH4"/>
<evidence type="ECO:0000313" key="2">
    <source>
        <dbReference type="Proteomes" id="UP000426246"/>
    </source>
</evidence>
<organism evidence="1 2">
    <name type="scientific">Paenibacillus psychroresistens</name>
    <dbReference type="NCBI Taxonomy" id="1778678"/>
    <lineage>
        <taxon>Bacteria</taxon>
        <taxon>Bacillati</taxon>
        <taxon>Bacillota</taxon>
        <taxon>Bacilli</taxon>
        <taxon>Bacillales</taxon>
        <taxon>Paenibacillaceae</taxon>
        <taxon>Paenibacillus</taxon>
    </lineage>
</organism>
<keyword evidence="2" id="KW-1185">Reference proteome</keyword>
<dbReference type="RefSeq" id="WP_155704613.1">
    <property type="nucleotide sequence ID" value="NZ_CP034235.1"/>
</dbReference>
<evidence type="ECO:0000313" key="1">
    <source>
        <dbReference type="EMBL" id="QGQ99448.1"/>
    </source>
</evidence>
<gene>
    <name evidence="1" type="ORF">EHS13_33605</name>
</gene>
<dbReference type="Proteomes" id="UP000426246">
    <property type="component" value="Chromosome"/>
</dbReference>
<proteinExistence type="predicted"/>